<evidence type="ECO:0000256" key="2">
    <source>
        <dbReference type="ARBA" id="ARBA00022562"/>
    </source>
</evidence>
<proteinExistence type="inferred from homology"/>
<dbReference type="GO" id="GO:0019028">
    <property type="term" value="C:viral capsid"/>
    <property type="evidence" value="ECO:0007669"/>
    <property type="project" value="UniProtKB-KW"/>
</dbReference>
<evidence type="ECO:0000313" key="7">
    <source>
        <dbReference type="EMBL" id="AIU39544.1"/>
    </source>
</evidence>
<keyword evidence="2" id="KW-1048">Host nucleus</keyword>
<accession>A0A0B4Q6A6</accession>
<feature type="compositionally biased region" description="Low complexity" evidence="6">
    <location>
        <begin position="100"/>
        <end position="110"/>
    </location>
</feature>
<evidence type="ECO:0000256" key="6">
    <source>
        <dbReference type="SAM" id="MobiDB-lite"/>
    </source>
</evidence>
<dbReference type="Pfam" id="PF01499">
    <property type="entry name" value="Herpes_UL25"/>
    <property type="match status" value="1"/>
</dbReference>
<dbReference type="Proteomes" id="UP000124452">
    <property type="component" value="Segment"/>
</dbReference>
<dbReference type="OrthoDB" id="4434at10239"/>
<feature type="region of interest" description="Disordered" evidence="6">
    <location>
        <begin position="404"/>
        <end position="423"/>
    </location>
</feature>
<evidence type="ECO:0000256" key="3">
    <source>
        <dbReference type="ARBA" id="ARBA00022612"/>
    </source>
</evidence>
<keyword evidence="4" id="KW-0946">Virion</keyword>
<evidence type="ECO:0000256" key="4">
    <source>
        <dbReference type="ARBA" id="ARBA00022844"/>
    </source>
</evidence>
<keyword evidence="8" id="KW-1185">Reference proteome</keyword>
<name>A0A0B4Q6A6_9GAMA</name>
<feature type="compositionally biased region" description="Low complexity" evidence="6">
    <location>
        <begin position="407"/>
        <end position="423"/>
    </location>
</feature>
<reference evidence="7 8" key="1">
    <citation type="journal article" date="2015" name="Genome Announc.">
        <title>Genome sequences of equid herpesviruses 2 and 5.</title>
        <authorList>
            <person name="Wilkie G.S."/>
            <person name="Kerr K."/>
            <person name="Stewart J.P."/>
            <person name="Studdert M.J."/>
            <person name="Davison A.J."/>
        </authorList>
    </citation>
    <scope>NUCLEOTIDE SEQUENCE [LARGE SCALE GENOMIC DNA]</scope>
    <source>
        <strain evidence="7">2-141/67</strain>
    </source>
</reference>
<dbReference type="GeneID" id="23104156"/>
<feature type="region of interest" description="Disordered" evidence="6">
    <location>
        <begin position="89"/>
        <end position="126"/>
    </location>
</feature>
<gene>
    <name evidence="7" type="primary">ORF19</name>
</gene>
<organism evidence="7 8">
    <name type="scientific">Equid gammaherpesvirus 5</name>
    <dbReference type="NCBI Taxonomy" id="10371"/>
    <lineage>
        <taxon>Viruses</taxon>
        <taxon>Duplodnaviria</taxon>
        <taxon>Heunggongvirae</taxon>
        <taxon>Peploviricota</taxon>
        <taxon>Herviviricetes</taxon>
        <taxon>Herpesvirales</taxon>
        <taxon>Orthoherpesviridae</taxon>
        <taxon>Gammaherpesvirinae</taxon>
        <taxon>Percavirus</taxon>
        <taxon>Percavirus equidgamma5</taxon>
    </lineage>
</organism>
<keyword evidence="5" id="KW-0231">Viral genome packaging</keyword>
<dbReference type="InterPro" id="IPR002493">
    <property type="entry name" value="Herpes_UL25"/>
</dbReference>
<dbReference type="HAMAP" id="MF_04025">
    <property type="entry name" value="HSV_CVC2"/>
    <property type="match status" value="1"/>
</dbReference>
<evidence type="ECO:0000313" key="8">
    <source>
        <dbReference type="Proteomes" id="UP000124452"/>
    </source>
</evidence>
<dbReference type="KEGG" id="vg:23104156"/>
<keyword evidence="3" id="KW-1188">Viral release from host cell</keyword>
<evidence type="ECO:0000256" key="1">
    <source>
        <dbReference type="ARBA" id="ARBA00022561"/>
    </source>
</evidence>
<dbReference type="GO" id="GO:0019072">
    <property type="term" value="P:viral genome packaging"/>
    <property type="evidence" value="ECO:0007669"/>
    <property type="project" value="InterPro"/>
</dbReference>
<dbReference type="EMBL" id="KM924295">
    <property type="protein sequence ID" value="AIU39544.1"/>
    <property type="molecule type" value="Genomic_DNA"/>
</dbReference>
<protein>
    <submittedName>
        <fullName evidence="7">DNA packaging tegument protein UL25</fullName>
    </submittedName>
</protein>
<sequence length="575" mass="62996">MLLARKKWPPSLAFWSPSPKLYFRVDRDSLSETRRLALRLRRSALASKAARVKAGMLRMELGNLAQLQIAHANDVLKDLARLERATALHLHNPPPPQSPPASSAPQGSPGLNLSRSNSKGDGVPGGGVNTGELLITISPEGPTFGVKEDFRTEFISGLYNRQTQWLPFYGPWYSAMTDSAMQRRVFPKELKGNVNFQNSTSLKLMTAVLDALASTTNDFYTDARNLSDVNAALCLLNGYYCLGTRAPLPGTYNDLLEDLDKKLEYLVGDLKRDASATDFSFRYSNPRQLETVAPLNRQGTYAPDFFKDHKLFAVMGDAGMFPNTKQAAAEAQSSGGRDIVYLITNAVFGQNVPPFMAYQLNLRTGLVALEVLIAVYVVLENARVQQNTVNRRLQLPALLGDQYAKRPPSSASAPKQQQSQQQQQSAASLKRGFMFSFLVKNYIVPVLTRRPHTPASSLFPGVVLLALEVADAGASAAAARGSHLTHTLINLSGKQYDKIFDLLNQKLTFKDVQGLIMAQTALRLTLENGLNLLLSKPSPLTTATDVISTQFGGGDDHDNLYFLILGCLPVPMPVV</sequence>
<dbReference type="RefSeq" id="YP_009118409.1">
    <property type="nucleotide sequence ID" value="NC_026421.1"/>
</dbReference>
<evidence type="ECO:0000256" key="5">
    <source>
        <dbReference type="ARBA" id="ARBA00023219"/>
    </source>
</evidence>
<keyword evidence="1" id="KW-0167">Capsid protein</keyword>